<dbReference type="Proteomes" id="UP000054560">
    <property type="component" value="Unassembled WGS sequence"/>
</dbReference>
<keyword evidence="3" id="KW-1185">Reference proteome</keyword>
<dbReference type="GeneID" id="25907043"/>
<reference evidence="2 3" key="1">
    <citation type="submission" date="2011-02" db="EMBL/GenBank/DDBJ databases">
        <title>The Genome Sequence of Sphaeroforma arctica JP610.</title>
        <authorList>
            <consortium name="The Broad Institute Genome Sequencing Platform"/>
            <person name="Russ C."/>
            <person name="Cuomo C."/>
            <person name="Young S.K."/>
            <person name="Zeng Q."/>
            <person name="Gargeya S."/>
            <person name="Alvarado L."/>
            <person name="Berlin A."/>
            <person name="Chapman S.B."/>
            <person name="Chen Z."/>
            <person name="Freedman E."/>
            <person name="Gellesch M."/>
            <person name="Goldberg J."/>
            <person name="Griggs A."/>
            <person name="Gujja S."/>
            <person name="Heilman E."/>
            <person name="Heiman D."/>
            <person name="Howarth C."/>
            <person name="Mehta T."/>
            <person name="Neiman D."/>
            <person name="Pearson M."/>
            <person name="Roberts A."/>
            <person name="Saif S."/>
            <person name="Shea T."/>
            <person name="Shenoy N."/>
            <person name="Sisk P."/>
            <person name="Stolte C."/>
            <person name="Sykes S."/>
            <person name="White J."/>
            <person name="Yandava C."/>
            <person name="Burger G."/>
            <person name="Gray M.W."/>
            <person name="Holland P.W.H."/>
            <person name="King N."/>
            <person name="Lang F.B.F."/>
            <person name="Roger A.J."/>
            <person name="Ruiz-Trillo I."/>
            <person name="Haas B."/>
            <person name="Nusbaum C."/>
            <person name="Birren B."/>
        </authorList>
    </citation>
    <scope>NUCLEOTIDE SEQUENCE [LARGE SCALE GENOMIC DNA]</scope>
    <source>
        <strain evidence="2 3">JP610</strain>
    </source>
</reference>
<protein>
    <recommendedName>
        <fullName evidence="4">Trimeric autotransporter adhesin YadA-like head domain-containing protein</fullName>
    </recommendedName>
</protein>
<dbReference type="EMBL" id="KQ242067">
    <property type="protein sequence ID" value="KNC81114.1"/>
    <property type="molecule type" value="Genomic_DNA"/>
</dbReference>
<evidence type="ECO:0008006" key="4">
    <source>
        <dbReference type="Google" id="ProtNLM"/>
    </source>
</evidence>
<evidence type="ECO:0000313" key="3">
    <source>
        <dbReference type="Proteomes" id="UP000054560"/>
    </source>
</evidence>
<feature type="region of interest" description="Disordered" evidence="1">
    <location>
        <begin position="1"/>
        <end position="28"/>
    </location>
</feature>
<name>A0A0L0FWW6_9EUKA</name>
<sequence length="219" mass="23162">MSDGSISVGAQHGPGNRGRNNISLGNKAGFTGQHRDAIAIGYGAGHRDQGDTSIAIGRFAGSTSRHAHTIVVNATGKAMNTQHTNATLIGPVNETTPDPKLQLLAYDLDTVLVVSRPPDLGIVGVKSNSKSNYNSDSNSESNGESNLVRQSSSLSFQLATGAMSTVTLPRMGDPGSQGPRGACVDQIVKAPDRRTAWSTIWVRSRAQRVRWARAWPMSA</sequence>
<feature type="region of interest" description="Disordered" evidence="1">
    <location>
        <begin position="124"/>
        <end position="150"/>
    </location>
</feature>
<dbReference type="AlphaFoldDB" id="A0A0L0FWW6"/>
<organism evidence="2 3">
    <name type="scientific">Sphaeroforma arctica JP610</name>
    <dbReference type="NCBI Taxonomy" id="667725"/>
    <lineage>
        <taxon>Eukaryota</taxon>
        <taxon>Ichthyosporea</taxon>
        <taxon>Ichthyophonida</taxon>
        <taxon>Sphaeroforma</taxon>
    </lineage>
</organism>
<feature type="compositionally biased region" description="Low complexity" evidence="1">
    <location>
        <begin position="127"/>
        <end position="146"/>
    </location>
</feature>
<proteinExistence type="predicted"/>
<evidence type="ECO:0000256" key="1">
    <source>
        <dbReference type="SAM" id="MobiDB-lite"/>
    </source>
</evidence>
<accession>A0A0L0FWW6</accession>
<gene>
    <name evidence="2" type="ORF">SARC_06539</name>
</gene>
<dbReference type="RefSeq" id="XP_014155016.1">
    <property type="nucleotide sequence ID" value="XM_014299541.1"/>
</dbReference>
<evidence type="ECO:0000313" key="2">
    <source>
        <dbReference type="EMBL" id="KNC81114.1"/>
    </source>
</evidence>